<reference evidence="3 4" key="1">
    <citation type="journal article" date="2013" name="Int. J. Syst. Evol. Microbiol.">
        <title>Comamonas guangdongensis sp. nov., isolated from subterranean forest sediment, and emended description of the genus Comamonas.</title>
        <authorList>
            <person name="Zhang J."/>
            <person name="Wang Y."/>
            <person name="Zhou S."/>
            <person name="Wu C."/>
            <person name="He J."/>
            <person name="Li F."/>
        </authorList>
    </citation>
    <scope>NUCLEOTIDE SEQUENCE [LARGE SCALE GENOMIC DNA]</scope>
    <source>
        <strain evidence="3 4">CCTCC AB2011133</strain>
    </source>
</reference>
<dbReference type="Pfam" id="PF06527">
    <property type="entry name" value="TniQ"/>
    <property type="match status" value="1"/>
</dbReference>
<organism evidence="3 4">
    <name type="scientific">Comamonas guangdongensis</name>
    <dbReference type="NCBI Taxonomy" id="510515"/>
    <lineage>
        <taxon>Bacteria</taxon>
        <taxon>Pseudomonadati</taxon>
        <taxon>Pseudomonadota</taxon>
        <taxon>Betaproteobacteria</taxon>
        <taxon>Burkholderiales</taxon>
        <taxon>Comamonadaceae</taxon>
        <taxon>Comamonas</taxon>
    </lineage>
</organism>
<name>A0ABV4A121_9BURK</name>
<proteinExistence type="predicted"/>
<evidence type="ECO:0000313" key="4">
    <source>
        <dbReference type="Proteomes" id="UP001561046"/>
    </source>
</evidence>
<evidence type="ECO:0000313" key="3">
    <source>
        <dbReference type="EMBL" id="MEX8195320.1"/>
    </source>
</evidence>
<dbReference type="InterPro" id="IPR009492">
    <property type="entry name" value="TniQ"/>
</dbReference>
<sequence length="274" mass="30908">MRRLVGIPPIYGHESPASWLTRAALSQGVEVRELMAYVGLPVKHDPDQTLVGNALWNVAHVTGQAASSFGFAAHMFSGVRSIDPKGEDLLLWTKNGKPRYRYCPLCLHEPGCKYFPLHWRFKAWRWCPLHDCLLGERCPHCRCELQLPGDMLIAGLKREGVAHLGHCLQCAERLDTGWESTPHPLMEGLVAGWEKTVLENGRALLAAIFHRHFFITGNAKRHSLNSLTRFKKMGVLPHDLLLLSNQSLQARRSQRNATLRNHPGFYGGRSAREK</sequence>
<feature type="domain" description="TniQ" evidence="2">
    <location>
        <begin position="8"/>
        <end position="134"/>
    </location>
</feature>
<accession>A0ABV4A121</accession>
<evidence type="ECO:0000256" key="1">
    <source>
        <dbReference type="SAM" id="MobiDB-lite"/>
    </source>
</evidence>
<evidence type="ECO:0000259" key="2">
    <source>
        <dbReference type="Pfam" id="PF06527"/>
    </source>
</evidence>
<dbReference type="Proteomes" id="UP001561046">
    <property type="component" value="Unassembled WGS sequence"/>
</dbReference>
<dbReference type="EMBL" id="JBFYGN010000041">
    <property type="protein sequence ID" value="MEX8195320.1"/>
    <property type="molecule type" value="Genomic_DNA"/>
</dbReference>
<comment type="caution">
    <text evidence="3">The sequence shown here is derived from an EMBL/GenBank/DDBJ whole genome shotgun (WGS) entry which is preliminary data.</text>
</comment>
<gene>
    <name evidence="3" type="ORF">AB6724_21020</name>
</gene>
<feature type="region of interest" description="Disordered" evidence="1">
    <location>
        <begin position="252"/>
        <end position="274"/>
    </location>
</feature>
<protein>
    <submittedName>
        <fullName evidence="3">TniQ family protein</fullName>
    </submittedName>
</protein>
<keyword evidence="4" id="KW-1185">Reference proteome</keyword>